<feature type="transmembrane region" description="Helical" evidence="7">
    <location>
        <begin position="347"/>
        <end position="370"/>
    </location>
</feature>
<evidence type="ECO:0000256" key="1">
    <source>
        <dbReference type="ARBA" id="ARBA00001947"/>
    </source>
</evidence>
<dbReference type="EMBL" id="CP073346">
    <property type="protein sequence ID" value="UTW06974.1"/>
    <property type="molecule type" value="Genomic_DNA"/>
</dbReference>
<evidence type="ECO:0000256" key="6">
    <source>
        <dbReference type="ARBA" id="ARBA00023136"/>
    </source>
</evidence>
<keyword evidence="6 7" id="KW-0472">Membrane</keyword>
<evidence type="ECO:0000313" key="10">
    <source>
        <dbReference type="Proteomes" id="UP001059672"/>
    </source>
</evidence>
<feature type="domain" description="Peptidase M50" evidence="8">
    <location>
        <begin position="188"/>
        <end position="288"/>
    </location>
</feature>
<feature type="transmembrane region" description="Helical" evidence="7">
    <location>
        <begin position="376"/>
        <end position="396"/>
    </location>
</feature>
<name>A0ABY5H4M7_9PSED</name>
<evidence type="ECO:0000256" key="4">
    <source>
        <dbReference type="ARBA" id="ARBA00022692"/>
    </source>
</evidence>
<evidence type="ECO:0000313" key="9">
    <source>
        <dbReference type="EMBL" id="UTW06974.1"/>
    </source>
</evidence>
<evidence type="ECO:0000256" key="3">
    <source>
        <dbReference type="ARBA" id="ARBA00007931"/>
    </source>
</evidence>
<evidence type="ECO:0000259" key="8">
    <source>
        <dbReference type="Pfam" id="PF02163"/>
    </source>
</evidence>
<evidence type="ECO:0000256" key="7">
    <source>
        <dbReference type="SAM" id="Phobius"/>
    </source>
</evidence>
<evidence type="ECO:0000256" key="5">
    <source>
        <dbReference type="ARBA" id="ARBA00022989"/>
    </source>
</evidence>
<feature type="transmembrane region" description="Helical" evidence="7">
    <location>
        <begin position="417"/>
        <end position="434"/>
    </location>
</feature>
<feature type="transmembrane region" description="Helical" evidence="7">
    <location>
        <begin position="245"/>
        <end position="266"/>
    </location>
</feature>
<comment type="cofactor">
    <cofactor evidence="1">
        <name>Zn(2+)</name>
        <dbReference type="ChEBI" id="CHEBI:29105"/>
    </cofactor>
</comment>
<dbReference type="Proteomes" id="UP001059672">
    <property type="component" value="Chromosome"/>
</dbReference>
<accession>A0ABY5H4M7</accession>
<feature type="transmembrane region" description="Helical" evidence="7">
    <location>
        <begin position="176"/>
        <end position="195"/>
    </location>
</feature>
<reference evidence="9" key="1">
    <citation type="submission" date="2021-04" db="EMBL/GenBank/DDBJ databases">
        <title>Oceanospirillales bacteria with DddD are important DMSP degraders in coastal seawater.</title>
        <authorList>
            <person name="Liu J."/>
        </authorList>
    </citation>
    <scope>NUCLEOTIDE SEQUENCE</scope>
    <source>
        <strain evidence="9">D13-4</strain>
    </source>
</reference>
<dbReference type="PANTHER" id="PTHR13325">
    <property type="entry name" value="PROTEASE M50 MEMBRANE-BOUND TRANSCRIPTION FACTOR SITE 2 PROTEASE"/>
    <property type="match status" value="1"/>
</dbReference>
<dbReference type="InterPro" id="IPR008915">
    <property type="entry name" value="Peptidase_M50"/>
</dbReference>
<keyword evidence="5 7" id="KW-1133">Transmembrane helix</keyword>
<dbReference type="PANTHER" id="PTHR13325:SF3">
    <property type="entry name" value="MEMBRANE-BOUND TRANSCRIPTION FACTOR SITE-2 PROTEASE"/>
    <property type="match status" value="1"/>
</dbReference>
<comment type="subcellular location">
    <subcellularLocation>
        <location evidence="2">Endomembrane system</location>
        <topology evidence="2">Multi-pass membrane protein</topology>
    </subcellularLocation>
</comment>
<gene>
    <name evidence="9" type="ORF">KDW96_17675</name>
</gene>
<keyword evidence="10" id="KW-1185">Reference proteome</keyword>
<comment type="similarity">
    <text evidence="3">Belongs to the peptidase M50B family.</text>
</comment>
<sequence length="700" mass="78954">MSDSLPKLREELDLFPGPRLSDGQPSWTLHDPVRNLFFQLDWSSFEILSRWALGDAARIVSSIRAETTLHIDTPDVEAFAAFLQKNQLSQPVLGAAANLAELLRKQRGSAGQWLLHHYLFLRIPLVRPDAWLSRWAPRLDALFSRNFLLLTLLAALFGLISVYREWPRFSATLVDLLSWQGLLAYGLTLVGVKVLHELGHAFTAKRFGCHVPTMGVALLVLWPVAYTDTNDVWKLTRREQRLQVAAAGIATELSVAAWATLAWVWLPEGWPKTVAFLLSSTTWISTLLINASPFMRFDGYFLLSDALQLPNLHERSFALARWDLRERLFALGAPVPEHFPRARHNGLILFAYAVWLYRLLLFLGIAFLVYQFFIKVVGILLLAAELCWFIFLPVFNELKVWHANWTTIRDSRRGRRSLLLFALLIGLFVLPWPTRVSTSALLLPHESLEIYAPPHARITTLPHANGSRIHAGDLLLGMESPDLQVRTAQAGARSERLAWQSASAGFDPEQRKQWQVLNEQLGIARAENLTVSADAARYSPTAPYAGILRDLDPDLRVGDWVSQGEILARLVRQGPQQVITYIDDEAVQRIAPGDRALFVNDGADGPILRLEVVSIDRDASRTLNEPELATEFGGHLLVREKNGILYPERAVYRVLLKVTDDRRAPQYAWRGQVSIAANWEAPGLRFLRSATNVLLRELGF</sequence>
<dbReference type="RefSeq" id="WP_255837540.1">
    <property type="nucleotide sequence ID" value="NZ_CP073346.1"/>
</dbReference>
<keyword evidence="4 7" id="KW-0812">Transmembrane</keyword>
<organism evidence="9 10">
    <name type="scientific">Pseudomonas benzenivorans</name>
    <dbReference type="NCBI Taxonomy" id="556533"/>
    <lineage>
        <taxon>Bacteria</taxon>
        <taxon>Pseudomonadati</taxon>
        <taxon>Pseudomonadota</taxon>
        <taxon>Gammaproteobacteria</taxon>
        <taxon>Pseudomonadales</taxon>
        <taxon>Pseudomonadaceae</taxon>
        <taxon>Pseudomonas</taxon>
    </lineage>
</organism>
<feature type="transmembrane region" description="Helical" evidence="7">
    <location>
        <begin position="207"/>
        <end position="225"/>
    </location>
</feature>
<dbReference type="Pfam" id="PF02163">
    <property type="entry name" value="Peptidase_M50"/>
    <property type="match status" value="1"/>
</dbReference>
<feature type="transmembrane region" description="Helical" evidence="7">
    <location>
        <begin position="147"/>
        <end position="164"/>
    </location>
</feature>
<proteinExistence type="inferred from homology"/>
<dbReference type="InterPro" id="IPR001193">
    <property type="entry name" value="MBTPS2"/>
</dbReference>
<protein>
    <submittedName>
        <fullName evidence="9">HlyD family efflux transporter periplasmic adaptor subunit</fullName>
    </submittedName>
</protein>
<evidence type="ECO:0000256" key="2">
    <source>
        <dbReference type="ARBA" id="ARBA00004127"/>
    </source>
</evidence>